<organism evidence="12 13">
    <name type="scientific">Tieghemostelium lacteum</name>
    <name type="common">Slime mold</name>
    <name type="synonym">Dictyostelium lacteum</name>
    <dbReference type="NCBI Taxonomy" id="361077"/>
    <lineage>
        <taxon>Eukaryota</taxon>
        <taxon>Amoebozoa</taxon>
        <taxon>Evosea</taxon>
        <taxon>Eumycetozoa</taxon>
        <taxon>Dictyostelia</taxon>
        <taxon>Dictyosteliales</taxon>
        <taxon>Raperosteliaceae</taxon>
        <taxon>Tieghemostelium</taxon>
    </lineage>
</organism>
<feature type="domain" description="Tim10-like" evidence="11">
    <location>
        <begin position="9"/>
        <end position="64"/>
    </location>
</feature>
<dbReference type="InParanoid" id="A0A151ZJT6"/>
<keyword evidence="8 9" id="KW-1015">Disulfide bond</keyword>
<keyword evidence="9" id="KW-0999">Mitochondrion inner membrane</keyword>
<dbReference type="OrthoDB" id="274922at2759"/>
<dbReference type="EMBL" id="LODT01000022">
    <property type="protein sequence ID" value="KYQ94262.1"/>
    <property type="molecule type" value="Genomic_DNA"/>
</dbReference>
<keyword evidence="2 9" id="KW-0813">Transport</keyword>
<evidence type="ECO:0000256" key="3">
    <source>
        <dbReference type="ARBA" id="ARBA00022723"/>
    </source>
</evidence>
<comment type="similarity">
    <text evidence="1 9">Belongs to the small Tim family.</text>
</comment>
<keyword evidence="7 9" id="KW-0496">Mitochondrion</keyword>
<dbReference type="Pfam" id="PF02953">
    <property type="entry name" value="zf-Tim10_DDP"/>
    <property type="match status" value="1"/>
</dbReference>
<dbReference type="GO" id="GO:0005743">
    <property type="term" value="C:mitochondrial inner membrane"/>
    <property type="evidence" value="ECO:0007669"/>
    <property type="project" value="UniProtKB-SubCell"/>
</dbReference>
<keyword evidence="5 9" id="KW-0653">Protein transport</keyword>
<proteinExistence type="inferred from homology"/>
<evidence type="ECO:0000256" key="4">
    <source>
        <dbReference type="ARBA" id="ARBA00022833"/>
    </source>
</evidence>
<dbReference type="FunCoup" id="A0A151ZJT6">
    <property type="interactions" value="404"/>
</dbReference>
<evidence type="ECO:0000256" key="5">
    <source>
        <dbReference type="ARBA" id="ARBA00022927"/>
    </source>
</evidence>
<accession>A0A151ZJT6</accession>
<evidence type="ECO:0000256" key="8">
    <source>
        <dbReference type="ARBA" id="ARBA00023157"/>
    </source>
</evidence>
<comment type="domain">
    <text evidence="9">The twin CX3C motif contains 4 conserved Cys residues that form 2 disulfide bonds in the mitochondrial intermembrane space.</text>
</comment>
<dbReference type="OMA" id="ERCTEKW"/>
<dbReference type="AlphaFoldDB" id="A0A151ZJT6"/>
<dbReference type="STRING" id="361077.A0A151ZJT6"/>
<comment type="function">
    <text evidence="9">Mitochondrial intermembrane chaperone that participates in the import and insertion of some multi-pass transmembrane proteins into the mitochondrial inner membrane. Also required for the transfer of beta-barrel precursors from the TOM complex to the sorting and assembly machinery (SAM complex) of the outer membrane. Acts as a chaperone-like protein that protects the hydrophobic precursors from aggregation and guide them through the mitochondrial intermembrane space.</text>
</comment>
<evidence type="ECO:0000256" key="2">
    <source>
        <dbReference type="ARBA" id="ARBA00022448"/>
    </source>
</evidence>
<dbReference type="InterPro" id="IPR035427">
    <property type="entry name" value="Tim10-like_dom_sf"/>
</dbReference>
<keyword evidence="6 9" id="KW-0811">Translocation</keyword>
<dbReference type="SUPFAM" id="SSF144122">
    <property type="entry name" value="Tim10-like"/>
    <property type="match status" value="1"/>
</dbReference>
<evidence type="ECO:0000313" key="12">
    <source>
        <dbReference type="EMBL" id="KYQ94262.1"/>
    </source>
</evidence>
<dbReference type="GO" id="GO:0045039">
    <property type="term" value="P:protein insertion into mitochondrial inner membrane"/>
    <property type="evidence" value="ECO:0007669"/>
    <property type="project" value="TreeGrafter"/>
</dbReference>
<comment type="subunit">
    <text evidence="9">Heterohexamer.</text>
</comment>
<keyword evidence="9" id="KW-0143">Chaperone</keyword>
<feature type="region of interest" description="Disordered" evidence="10">
    <location>
        <begin position="65"/>
        <end position="86"/>
    </location>
</feature>
<comment type="caution">
    <text evidence="12">The sequence shown here is derived from an EMBL/GenBank/DDBJ whole genome shotgun (WGS) entry which is preliminary data.</text>
</comment>
<evidence type="ECO:0000256" key="10">
    <source>
        <dbReference type="SAM" id="MobiDB-lite"/>
    </source>
</evidence>
<dbReference type="GO" id="GO:0015031">
    <property type="term" value="P:protein transport"/>
    <property type="evidence" value="ECO:0007669"/>
    <property type="project" value="UniProtKB-KW"/>
</dbReference>
<dbReference type="InterPro" id="IPR004217">
    <property type="entry name" value="Tim10-like"/>
</dbReference>
<sequence>MDDVSIKLIEMKMIAAMFQSLSDACSAKCISKYTEGSLTTGEEACVERCSQKWMDTFKKVQTKVAGSAGQPVEAQPQQPEQKKGWF</sequence>
<keyword evidence="4" id="KW-0862">Zinc</keyword>
<gene>
    <name evidence="12" type="ORF">DLAC_04562</name>
</gene>
<protein>
    <recommendedName>
        <fullName evidence="9">Mitochondrial import inner membrane translocase subunit</fullName>
    </recommendedName>
</protein>
<dbReference type="PANTHER" id="PTHR11038:SF16">
    <property type="entry name" value="MITOCHONDRIAL IMPORT INNER MEMBRANE TRANSLOCASE SUBUNIT TIM10"/>
    <property type="match status" value="1"/>
</dbReference>
<evidence type="ECO:0000256" key="9">
    <source>
        <dbReference type="RuleBase" id="RU367043"/>
    </source>
</evidence>
<evidence type="ECO:0000313" key="13">
    <source>
        <dbReference type="Proteomes" id="UP000076078"/>
    </source>
</evidence>
<evidence type="ECO:0000256" key="6">
    <source>
        <dbReference type="ARBA" id="ARBA00023010"/>
    </source>
</evidence>
<dbReference type="Gene3D" id="1.10.287.810">
    <property type="entry name" value="Mitochondrial import inner membrane translocase subunit tim13 like domains"/>
    <property type="match status" value="1"/>
</dbReference>
<name>A0A151ZJT6_TIELA</name>
<keyword evidence="9" id="KW-0472">Membrane</keyword>
<evidence type="ECO:0000256" key="7">
    <source>
        <dbReference type="ARBA" id="ARBA00023128"/>
    </source>
</evidence>
<evidence type="ECO:0000256" key="1">
    <source>
        <dbReference type="ARBA" id="ARBA00006720"/>
    </source>
</evidence>
<dbReference type="PANTHER" id="PTHR11038">
    <property type="entry name" value="MITOCHONDRIAL IMPORT INNER MEMBRANE TRANSLOCASE SUBUNIT TIM10"/>
    <property type="match status" value="1"/>
</dbReference>
<comment type="subcellular location">
    <subcellularLocation>
        <location evidence="9">Mitochondrion inner membrane</location>
        <topology evidence="9">Peripheral membrane protein</topology>
        <orientation evidence="9">Intermembrane side</orientation>
    </subcellularLocation>
</comment>
<dbReference type="GO" id="GO:0046872">
    <property type="term" value="F:metal ion binding"/>
    <property type="evidence" value="ECO:0007669"/>
    <property type="project" value="UniProtKB-KW"/>
</dbReference>
<dbReference type="Proteomes" id="UP000076078">
    <property type="component" value="Unassembled WGS sequence"/>
</dbReference>
<keyword evidence="13" id="KW-1185">Reference proteome</keyword>
<evidence type="ECO:0000259" key="11">
    <source>
        <dbReference type="Pfam" id="PF02953"/>
    </source>
</evidence>
<reference evidence="12 13" key="1">
    <citation type="submission" date="2015-12" db="EMBL/GenBank/DDBJ databases">
        <title>Dictyostelia acquired genes for synthesis and detection of signals that induce cell-type specialization by lateral gene transfer from prokaryotes.</title>
        <authorList>
            <person name="Gloeckner G."/>
            <person name="Schaap P."/>
        </authorList>
    </citation>
    <scope>NUCLEOTIDE SEQUENCE [LARGE SCALE GENOMIC DNA]</scope>
    <source>
        <strain evidence="12 13">TK</strain>
    </source>
</reference>
<feature type="compositionally biased region" description="Low complexity" evidence="10">
    <location>
        <begin position="68"/>
        <end position="79"/>
    </location>
</feature>
<keyword evidence="3" id="KW-0479">Metal-binding</keyword>